<protein>
    <recommendedName>
        <fullName evidence="1">NUMOD4 domain-containing protein</fullName>
    </recommendedName>
</protein>
<dbReference type="GO" id="GO:0016788">
    <property type="term" value="F:hydrolase activity, acting on ester bonds"/>
    <property type="evidence" value="ECO:0007669"/>
    <property type="project" value="InterPro"/>
</dbReference>
<dbReference type="Gene3D" id="3.90.75.20">
    <property type="match status" value="1"/>
</dbReference>
<name>X0S355_9ZZZZ</name>
<evidence type="ECO:0000313" key="2">
    <source>
        <dbReference type="EMBL" id="GAF75478.1"/>
    </source>
</evidence>
<reference evidence="2" key="1">
    <citation type="journal article" date="2014" name="Front. Microbiol.">
        <title>High frequency of phylogenetically diverse reductive dehalogenase-homologous genes in deep subseafloor sedimentary metagenomes.</title>
        <authorList>
            <person name="Kawai M."/>
            <person name="Futagami T."/>
            <person name="Toyoda A."/>
            <person name="Takaki Y."/>
            <person name="Nishi S."/>
            <person name="Hori S."/>
            <person name="Arai W."/>
            <person name="Tsubouchi T."/>
            <person name="Morono Y."/>
            <person name="Uchiyama I."/>
            <person name="Ito T."/>
            <person name="Fujiyama A."/>
            <person name="Inagaki F."/>
            <person name="Takami H."/>
        </authorList>
    </citation>
    <scope>NUCLEOTIDE SEQUENCE</scope>
    <source>
        <strain evidence="2">Expedition CK06-06</strain>
    </source>
</reference>
<accession>X0S355</accession>
<dbReference type="SUPFAM" id="SSF54060">
    <property type="entry name" value="His-Me finger endonucleases"/>
    <property type="match status" value="1"/>
</dbReference>
<dbReference type="EMBL" id="BARS01009494">
    <property type="protein sequence ID" value="GAF75478.1"/>
    <property type="molecule type" value="Genomic_DNA"/>
</dbReference>
<dbReference type="AlphaFoldDB" id="X0S355"/>
<dbReference type="InterPro" id="IPR010902">
    <property type="entry name" value="NUMOD4"/>
</dbReference>
<gene>
    <name evidence="2" type="ORF">S01H1_17849</name>
</gene>
<proteinExistence type="predicted"/>
<comment type="caution">
    <text evidence="2">The sequence shown here is derived from an EMBL/GenBank/DDBJ whole genome shotgun (WGS) entry which is preliminary data.</text>
</comment>
<dbReference type="Pfam" id="PF07463">
    <property type="entry name" value="NUMOD4"/>
    <property type="match status" value="1"/>
</dbReference>
<sequence length="193" mass="22262">MDLIIDNQIIKSLENEEWKPLYKTYYISSKGRIASSNHRGSGRLKLMKPSLDAGGYLRTSLRVNGKSATVKMHREVGKLFIQNPGNLPVINHKNFIRDDNRVENLEWTTWKGNAIHSSSQGRLNTFKKGEIQHPNCHLKGEQVGTAKLCKSQVIEIRYKFIPRVYTRSMLAEEYGVRPCTIKDIILRKSWKHI</sequence>
<feature type="domain" description="NUMOD4" evidence="1">
    <location>
        <begin position="16"/>
        <end position="62"/>
    </location>
</feature>
<evidence type="ECO:0000259" key="1">
    <source>
        <dbReference type="Pfam" id="PF07463"/>
    </source>
</evidence>
<organism evidence="2">
    <name type="scientific">marine sediment metagenome</name>
    <dbReference type="NCBI Taxonomy" id="412755"/>
    <lineage>
        <taxon>unclassified sequences</taxon>
        <taxon>metagenomes</taxon>
        <taxon>ecological metagenomes</taxon>
    </lineage>
</organism>
<dbReference type="InterPro" id="IPR044925">
    <property type="entry name" value="His-Me_finger_sf"/>
</dbReference>